<comment type="caution">
    <text evidence="2">The sequence shown here is derived from an EMBL/GenBank/DDBJ whole genome shotgun (WGS) entry which is preliminary data.</text>
</comment>
<feature type="transmembrane region" description="Helical" evidence="1">
    <location>
        <begin position="174"/>
        <end position="203"/>
    </location>
</feature>
<accession>A0A2W7R1J5</accession>
<protein>
    <recommendedName>
        <fullName evidence="4">Dolichyl-phosphate-mannose-protein mannosyltransferase</fullName>
    </recommendedName>
</protein>
<dbReference type="EMBL" id="QKZU01000027">
    <property type="protein sequence ID" value="PZX49797.1"/>
    <property type="molecule type" value="Genomic_DNA"/>
</dbReference>
<reference evidence="2 3" key="1">
    <citation type="submission" date="2018-06" db="EMBL/GenBank/DDBJ databases">
        <title>Genomic Encyclopedia of Archaeal and Bacterial Type Strains, Phase II (KMG-II): from individual species to whole genera.</title>
        <authorList>
            <person name="Goeker M."/>
        </authorList>
    </citation>
    <scope>NUCLEOTIDE SEQUENCE [LARGE SCALE GENOMIC DNA]</scope>
    <source>
        <strain evidence="2 3">DSM 22686</strain>
    </source>
</reference>
<feature type="transmembrane region" description="Helical" evidence="1">
    <location>
        <begin position="396"/>
        <end position="415"/>
    </location>
</feature>
<evidence type="ECO:0000313" key="3">
    <source>
        <dbReference type="Proteomes" id="UP000249115"/>
    </source>
</evidence>
<keyword evidence="1" id="KW-0472">Membrane</keyword>
<name>A0A2W7R1J5_9BACT</name>
<feature type="transmembrane region" description="Helical" evidence="1">
    <location>
        <begin position="313"/>
        <end position="332"/>
    </location>
</feature>
<gene>
    <name evidence="2" type="ORF">LV84_04189</name>
</gene>
<sequence>MIKGFILYRYYKYFSIILFLTSTFYLMFFRFKNVYLISSPIDDEIKILSDFHSFKANTYYDSVSKGSSPIFNVFGLMVNAFVSNGLMAIKTLNLLSLFGIFVTWAYFQIKFKVYNKNLIYLYLPVLFYICVYQRHFYTAYTDGLFTFFISFSLFLILCSVLSNRYKKLLFLSSFVFLAFALGVREILALYSIGFLTIYFYLIWKNEFSGMYFLYGVCLFIIISIFIHYPSLIDKGTLSFHTKAAFEDMSWTQRNFLQILNKSHIMPSWEKVRAYLNINGVSSLPYSDLEALTNYPDIILINWFRQTFLSILPFFRQLGLMFPLAVFVIFFNSNNAKKYSFVPSIFLLFFLIFSFQFAFLPLYRIEFRWFSLFPILFVVSLFYSLDMTFFKNKYYGYLFFTNLIVLSIFNFLLYGLW</sequence>
<dbReference type="AlphaFoldDB" id="A0A2W7R1J5"/>
<feature type="transmembrane region" description="Helical" evidence="1">
    <location>
        <begin position="143"/>
        <end position="162"/>
    </location>
</feature>
<keyword evidence="1" id="KW-0812">Transmembrane</keyword>
<proteinExistence type="predicted"/>
<feature type="transmembrane region" description="Helical" evidence="1">
    <location>
        <begin position="119"/>
        <end position="137"/>
    </location>
</feature>
<evidence type="ECO:0008006" key="4">
    <source>
        <dbReference type="Google" id="ProtNLM"/>
    </source>
</evidence>
<feature type="transmembrane region" description="Helical" evidence="1">
    <location>
        <begin position="338"/>
        <end position="359"/>
    </location>
</feature>
<feature type="transmembrane region" description="Helical" evidence="1">
    <location>
        <begin position="87"/>
        <end position="107"/>
    </location>
</feature>
<feature type="transmembrane region" description="Helical" evidence="1">
    <location>
        <begin position="12"/>
        <end position="31"/>
    </location>
</feature>
<feature type="transmembrane region" description="Helical" evidence="1">
    <location>
        <begin position="209"/>
        <end position="228"/>
    </location>
</feature>
<evidence type="ECO:0000256" key="1">
    <source>
        <dbReference type="SAM" id="Phobius"/>
    </source>
</evidence>
<dbReference type="Proteomes" id="UP000249115">
    <property type="component" value="Unassembled WGS sequence"/>
</dbReference>
<organism evidence="2 3">
    <name type="scientific">Algoriphagus ratkowskyi</name>
    <dbReference type="NCBI Taxonomy" id="57028"/>
    <lineage>
        <taxon>Bacteria</taxon>
        <taxon>Pseudomonadati</taxon>
        <taxon>Bacteroidota</taxon>
        <taxon>Cytophagia</taxon>
        <taxon>Cytophagales</taxon>
        <taxon>Cyclobacteriaceae</taxon>
        <taxon>Algoriphagus</taxon>
    </lineage>
</organism>
<keyword evidence="1" id="KW-1133">Transmembrane helix</keyword>
<evidence type="ECO:0000313" key="2">
    <source>
        <dbReference type="EMBL" id="PZX49797.1"/>
    </source>
</evidence>
<feature type="transmembrane region" description="Helical" evidence="1">
    <location>
        <begin position="366"/>
        <end position="384"/>
    </location>
</feature>